<dbReference type="HOGENOM" id="CLU_3362505_0_0_2"/>
<name>W0JU54_9EURY</name>
<dbReference type="AlphaFoldDB" id="W0JU54"/>
<reference evidence="1 2" key="1">
    <citation type="submission" date="2014-01" db="EMBL/GenBank/DDBJ databases">
        <authorList>
            <consortium name="DOE Joint Genome Institute"/>
            <person name="Anderson I."/>
            <person name="Huntemann M."/>
            <person name="Han J."/>
            <person name="Chen A."/>
            <person name="Kyrpides N."/>
            <person name="Mavromatis K."/>
            <person name="Markowitz V."/>
            <person name="Palaniappan K."/>
            <person name="Ivanova N."/>
            <person name="Schaumberg A."/>
            <person name="Pati A."/>
            <person name="Liolios K."/>
            <person name="Nordberg H.P."/>
            <person name="Cantor M.N."/>
            <person name="Hua S.X."/>
            <person name="Woyke T."/>
        </authorList>
    </citation>
    <scope>NUCLEOTIDE SEQUENCE [LARGE SCALE GENOMIC DNA]</scope>
    <source>
        <strain evidence="1 2">XH-48</strain>
    </source>
</reference>
<organism evidence="1 2">
    <name type="scientific">Halostagnicola larsenii XH-48</name>
    <dbReference type="NCBI Taxonomy" id="797299"/>
    <lineage>
        <taxon>Archaea</taxon>
        <taxon>Methanobacteriati</taxon>
        <taxon>Methanobacteriota</taxon>
        <taxon>Stenosarchaea group</taxon>
        <taxon>Halobacteria</taxon>
        <taxon>Halobacteriales</taxon>
        <taxon>Natrialbaceae</taxon>
        <taxon>Halostagnicola</taxon>
    </lineage>
</organism>
<dbReference type="Proteomes" id="UP000019024">
    <property type="component" value="Chromosome"/>
</dbReference>
<evidence type="ECO:0000313" key="1">
    <source>
        <dbReference type="EMBL" id="AHG00817.1"/>
    </source>
</evidence>
<proteinExistence type="predicted"/>
<gene>
    <name evidence="1" type="ORF">HALLA_09325</name>
</gene>
<dbReference type="EMBL" id="CP007055">
    <property type="protein sequence ID" value="AHG00817.1"/>
    <property type="molecule type" value="Genomic_DNA"/>
</dbReference>
<accession>W0JU54</accession>
<dbReference type="KEGG" id="hlr:HALLA_09325"/>
<dbReference type="STRING" id="797299.HALLA_09325"/>
<evidence type="ECO:0000313" key="2">
    <source>
        <dbReference type="Proteomes" id="UP000019024"/>
    </source>
</evidence>
<protein>
    <submittedName>
        <fullName evidence="1">Uncharacterized protein</fullName>
    </submittedName>
</protein>
<keyword evidence="2" id="KW-1185">Reference proteome</keyword>
<sequence>MTVDSFEQLLEYVETELAFATRHYNDKYLDRRITS</sequence>